<keyword evidence="1" id="KW-0812">Transmembrane</keyword>
<evidence type="ECO:0000313" key="3">
    <source>
        <dbReference type="Proteomes" id="UP000325579"/>
    </source>
</evidence>
<keyword evidence="1" id="KW-0472">Membrane</keyword>
<dbReference type="RefSeq" id="XP_031941488.1">
    <property type="nucleotide sequence ID" value="XM_032078476.1"/>
</dbReference>
<dbReference type="Proteomes" id="UP000325579">
    <property type="component" value="Unassembled WGS sequence"/>
</dbReference>
<dbReference type="AlphaFoldDB" id="A0A5N7DD56"/>
<gene>
    <name evidence="2" type="ORF">BDV37DRAFT_116027</name>
</gene>
<reference evidence="2 3" key="1">
    <citation type="submission" date="2019-04" db="EMBL/GenBank/DDBJ databases">
        <authorList>
            <consortium name="DOE Joint Genome Institute"/>
            <person name="Mondo S."/>
            <person name="Kjaerbolling I."/>
            <person name="Vesth T."/>
            <person name="Frisvad J.C."/>
            <person name="Nybo J.L."/>
            <person name="Theobald S."/>
            <person name="Kildgaard S."/>
            <person name="Isbrandt T."/>
            <person name="Kuo A."/>
            <person name="Sato A."/>
            <person name="Lyhne E.K."/>
            <person name="Kogle M.E."/>
            <person name="Wiebenga A."/>
            <person name="Kun R.S."/>
            <person name="Lubbers R.J."/>
            <person name="Makela M.R."/>
            <person name="Barry K."/>
            <person name="Chovatia M."/>
            <person name="Clum A."/>
            <person name="Daum C."/>
            <person name="Haridas S."/>
            <person name="He G."/>
            <person name="LaButti K."/>
            <person name="Lipzen A."/>
            <person name="Riley R."/>
            <person name="Salamov A."/>
            <person name="Simmons B.A."/>
            <person name="Magnuson J.K."/>
            <person name="Henrissat B."/>
            <person name="Mortensen U.H."/>
            <person name="Larsen T.O."/>
            <person name="Devries R.P."/>
            <person name="Grigoriev I.V."/>
            <person name="Machida M."/>
            <person name="Baker S.E."/>
            <person name="Andersen M.R."/>
            <person name="Cantor M.N."/>
            <person name="Hua S.X."/>
        </authorList>
    </citation>
    <scope>NUCLEOTIDE SEQUENCE [LARGE SCALE GENOMIC DNA]</scope>
    <source>
        <strain evidence="2 3">CBS 119388</strain>
    </source>
</reference>
<evidence type="ECO:0000313" key="2">
    <source>
        <dbReference type="EMBL" id="KAE8404169.1"/>
    </source>
</evidence>
<protein>
    <submittedName>
        <fullName evidence="2">Uncharacterized protein</fullName>
    </submittedName>
</protein>
<dbReference type="EMBL" id="ML736769">
    <property type="protein sequence ID" value="KAE8404169.1"/>
    <property type="molecule type" value="Genomic_DNA"/>
</dbReference>
<organism evidence="2 3">
    <name type="scientific">Aspergillus pseudonomiae</name>
    <dbReference type="NCBI Taxonomy" id="1506151"/>
    <lineage>
        <taxon>Eukaryota</taxon>
        <taxon>Fungi</taxon>
        <taxon>Dikarya</taxon>
        <taxon>Ascomycota</taxon>
        <taxon>Pezizomycotina</taxon>
        <taxon>Eurotiomycetes</taxon>
        <taxon>Eurotiomycetidae</taxon>
        <taxon>Eurotiales</taxon>
        <taxon>Aspergillaceae</taxon>
        <taxon>Aspergillus</taxon>
        <taxon>Aspergillus subgen. Circumdati</taxon>
    </lineage>
</organism>
<keyword evidence="1" id="KW-1133">Transmembrane helix</keyword>
<name>A0A5N7DD56_9EURO</name>
<dbReference type="GeneID" id="43663167"/>
<accession>A0A5N7DD56</accession>
<evidence type="ECO:0000256" key="1">
    <source>
        <dbReference type="SAM" id="Phobius"/>
    </source>
</evidence>
<feature type="transmembrane region" description="Helical" evidence="1">
    <location>
        <begin position="55"/>
        <end position="76"/>
    </location>
</feature>
<sequence length="77" mass="8308">MREDQYLGSGRIVIGRKLGGSTRAGSSELQLNHSSVPLLHHLTLPPSTLSPPHLLASHFSNPLALLAWILFLSTLAN</sequence>
<proteinExistence type="predicted"/>
<keyword evidence="3" id="KW-1185">Reference proteome</keyword>